<feature type="non-terminal residue" evidence="2">
    <location>
        <position position="1"/>
    </location>
</feature>
<dbReference type="InterPro" id="IPR004864">
    <property type="entry name" value="LEA_2"/>
</dbReference>
<gene>
    <name evidence="2" type="ORF">BDK51DRAFT_26743</name>
</gene>
<dbReference type="SUPFAM" id="SSF117070">
    <property type="entry name" value="LEA14-like"/>
    <property type="match status" value="1"/>
</dbReference>
<organism evidence="2 3">
    <name type="scientific">Blyttiomyces helicus</name>
    <dbReference type="NCBI Taxonomy" id="388810"/>
    <lineage>
        <taxon>Eukaryota</taxon>
        <taxon>Fungi</taxon>
        <taxon>Fungi incertae sedis</taxon>
        <taxon>Chytridiomycota</taxon>
        <taxon>Chytridiomycota incertae sedis</taxon>
        <taxon>Chytridiomycetes</taxon>
        <taxon>Chytridiomycetes incertae sedis</taxon>
        <taxon>Blyttiomyces</taxon>
    </lineage>
</organism>
<protein>
    <recommendedName>
        <fullName evidence="1">Late embryogenesis abundant protein LEA-2 subgroup domain-containing protein</fullName>
    </recommendedName>
</protein>
<reference evidence="3" key="1">
    <citation type="journal article" date="2018" name="Nat. Microbiol.">
        <title>Leveraging single-cell genomics to expand the fungal tree of life.</title>
        <authorList>
            <person name="Ahrendt S.R."/>
            <person name="Quandt C.A."/>
            <person name="Ciobanu D."/>
            <person name="Clum A."/>
            <person name="Salamov A."/>
            <person name="Andreopoulos B."/>
            <person name="Cheng J.F."/>
            <person name="Woyke T."/>
            <person name="Pelin A."/>
            <person name="Henrissat B."/>
            <person name="Reynolds N.K."/>
            <person name="Benny G.L."/>
            <person name="Smith M.E."/>
            <person name="James T.Y."/>
            <person name="Grigoriev I.V."/>
        </authorList>
    </citation>
    <scope>NUCLEOTIDE SEQUENCE [LARGE SCALE GENOMIC DNA]</scope>
</reference>
<dbReference type="AlphaFoldDB" id="A0A4P9WL15"/>
<dbReference type="Pfam" id="PF03168">
    <property type="entry name" value="LEA_2"/>
    <property type="match status" value="1"/>
</dbReference>
<name>A0A4P9WL15_9FUNG</name>
<evidence type="ECO:0000259" key="1">
    <source>
        <dbReference type="Pfam" id="PF03168"/>
    </source>
</evidence>
<feature type="domain" description="Late embryogenesis abundant protein LEA-2 subgroup" evidence="1">
    <location>
        <begin position="40"/>
        <end position="110"/>
    </location>
</feature>
<dbReference type="Gene3D" id="2.60.40.1820">
    <property type="match status" value="1"/>
</dbReference>
<dbReference type="OrthoDB" id="2122640at2759"/>
<dbReference type="Proteomes" id="UP000269721">
    <property type="component" value="Unassembled WGS sequence"/>
</dbReference>
<dbReference type="EMBL" id="KZ994705">
    <property type="protein sequence ID" value="RKO92278.1"/>
    <property type="molecule type" value="Genomic_DNA"/>
</dbReference>
<sequence length="195" mass="19961">VPTFNVSNFALSNNTNAFRIQQPTPANNSLSLAVDLSMLVSVKNPNLFTIPLHEVDVEAFLVVPGGNKTAIGKGSSSSLSFPSKSTSNFTLPFTLTYYSMDGAQAILADPALGVILNACGITNPAQTSNLNIAYTAKVSVPPLDTFGIRPSFDGRLDVACPLDAGMVTTLGQIIAQLAKGGNGAAAAAAAAAAFA</sequence>
<accession>A0A4P9WL15</accession>
<keyword evidence="3" id="KW-1185">Reference proteome</keyword>
<proteinExistence type="predicted"/>
<evidence type="ECO:0000313" key="2">
    <source>
        <dbReference type="EMBL" id="RKO92278.1"/>
    </source>
</evidence>
<evidence type="ECO:0000313" key="3">
    <source>
        <dbReference type="Proteomes" id="UP000269721"/>
    </source>
</evidence>